<dbReference type="AlphaFoldDB" id="A0A9W6NP08"/>
<feature type="transmembrane region" description="Helical" evidence="1">
    <location>
        <begin position="25"/>
        <end position="46"/>
    </location>
</feature>
<evidence type="ECO:0000256" key="1">
    <source>
        <dbReference type="SAM" id="Phobius"/>
    </source>
</evidence>
<evidence type="ECO:0000313" key="3">
    <source>
        <dbReference type="Proteomes" id="UP001143480"/>
    </source>
</evidence>
<proteinExistence type="predicted"/>
<comment type="caution">
    <text evidence="2">The sequence shown here is derived from an EMBL/GenBank/DDBJ whole genome shotgun (WGS) entry which is preliminary data.</text>
</comment>
<reference evidence="2" key="1">
    <citation type="journal article" date="2014" name="Int. J. Syst. Evol. Microbiol.">
        <title>Complete genome sequence of Corynebacterium casei LMG S-19264T (=DSM 44701T), isolated from a smear-ripened cheese.</title>
        <authorList>
            <consortium name="US DOE Joint Genome Institute (JGI-PGF)"/>
            <person name="Walter F."/>
            <person name="Albersmeier A."/>
            <person name="Kalinowski J."/>
            <person name="Ruckert C."/>
        </authorList>
    </citation>
    <scope>NUCLEOTIDE SEQUENCE</scope>
    <source>
        <strain evidence="2">VKM Ac-1321</strain>
    </source>
</reference>
<name>A0A9W6NP08_9ACTN</name>
<dbReference type="RefSeq" id="WP_261960216.1">
    <property type="nucleotide sequence ID" value="NZ_BAAAXA010000001.1"/>
</dbReference>
<dbReference type="EMBL" id="BSFP01000038">
    <property type="protein sequence ID" value="GLL03823.1"/>
    <property type="molecule type" value="Genomic_DNA"/>
</dbReference>
<reference evidence="2" key="2">
    <citation type="submission" date="2023-01" db="EMBL/GenBank/DDBJ databases">
        <authorList>
            <person name="Sun Q."/>
            <person name="Evtushenko L."/>
        </authorList>
    </citation>
    <scope>NUCLEOTIDE SEQUENCE</scope>
    <source>
        <strain evidence="2">VKM Ac-1321</strain>
    </source>
</reference>
<keyword evidence="1" id="KW-0812">Transmembrane</keyword>
<keyword evidence="1" id="KW-1133">Transmembrane helix</keyword>
<accession>A0A9W6NP08</accession>
<organism evidence="2 3">
    <name type="scientific">Dactylosporangium matsuzakiense</name>
    <dbReference type="NCBI Taxonomy" id="53360"/>
    <lineage>
        <taxon>Bacteria</taxon>
        <taxon>Bacillati</taxon>
        <taxon>Actinomycetota</taxon>
        <taxon>Actinomycetes</taxon>
        <taxon>Micromonosporales</taxon>
        <taxon>Micromonosporaceae</taxon>
        <taxon>Dactylosporangium</taxon>
    </lineage>
</organism>
<evidence type="ECO:0000313" key="2">
    <source>
        <dbReference type="EMBL" id="GLL03823.1"/>
    </source>
</evidence>
<protein>
    <submittedName>
        <fullName evidence="2">Uncharacterized protein</fullName>
    </submittedName>
</protein>
<keyword evidence="3" id="KW-1185">Reference proteome</keyword>
<sequence>MDPTTTPTLDYNDPAVKAGELAGRLLPACCCFIVIVVLIAVLVILLRRRKDREQRRQMGHY</sequence>
<keyword evidence="1" id="KW-0472">Membrane</keyword>
<dbReference type="Proteomes" id="UP001143480">
    <property type="component" value="Unassembled WGS sequence"/>
</dbReference>
<gene>
    <name evidence="2" type="ORF">GCM10017581_055690</name>
</gene>